<dbReference type="RefSeq" id="XP_003001233.1">
    <property type="nucleotide sequence ID" value="XM_003001187.1"/>
</dbReference>
<evidence type="ECO:0000313" key="2">
    <source>
        <dbReference type="Proteomes" id="UP000008698"/>
    </source>
</evidence>
<dbReference type="OrthoDB" id="3531694at2759"/>
<sequence length="102" mass="10927">MSSSRAVAKTLEQVGKVSLQHVLTANPATGPEWFHALDTAKKTVQADHPDVTSYESAGAKAHQSHNLEAHSNVLSVKFFAGGQRVVSGHVHLGGNIDYGKRR</sequence>
<reference evidence="2" key="1">
    <citation type="journal article" date="2011" name="PLoS Pathog.">
        <title>Comparative genomics yields insights into niche adaptation of plant vascular wilt pathogens.</title>
        <authorList>
            <person name="Klosterman S.J."/>
            <person name="Subbarao K.V."/>
            <person name="Kang S."/>
            <person name="Veronese P."/>
            <person name="Gold S.E."/>
            <person name="Thomma B.P.H.J."/>
            <person name="Chen Z."/>
            <person name="Henrissat B."/>
            <person name="Lee Y.-H."/>
            <person name="Park J."/>
            <person name="Garcia-Pedrajas M.D."/>
            <person name="Barbara D.J."/>
            <person name="Anchieta A."/>
            <person name="de Jonge R."/>
            <person name="Santhanam P."/>
            <person name="Maruthachalam K."/>
            <person name="Atallah Z."/>
            <person name="Amyotte S.G."/>
            <person name="Paz Z."/>
            <person name="Inderbitzin P."/>
            <person name="Hayes R.J."/>
            <person name="Heiman D.I."/>
            <person name="Young S."/>
            <person name="Zeng Q."/>
            <person name="Engels R."/>
            <person name="Galagan J."/>
            <person name="Cuomo C.A."/>
            <person name="Dobinson K.F."/>
            <person name="Ma L.-J."/>
        </authorList>
    </citation>
    <scope>NUCLEOTIDE SEQUENCE [LARGE SCALE GENOMIC DNA]</scope>
    <source>
        <strain evidence="2">VaMs.102 / ATCC MYA-4576 / FGSC 10136</strain>
    </source>
</reference>
<dbReference type="eggNOG" id="ENOG502RPJU">
    <property type="taxonomic scope" value="Eukaryota"/>
</dbReference>
<gene>
    <name evidence="1" type="ORF">VDBG_08278</name>
</gene>
<protein>
    <submittedName>
        <fullName evidence="1">Predicted protein</fullName>
    </submittedName>
</protein>
<accession>C9STK7</accession>
<keyword evidence="2" id="KW-1185">Reference proteome</keyword>
<dbReference type="EMBL" id="DS985225">
    <property type="protein sequence ID" value="EEY22168.1"/>
    <property type="molecule type" value="Genomic_DNA"/>
</dbReference>
<dbReference type="KEGG" id="val:VDBG_08278"/>
<dbReference type="AlphaFoldDB" id="C9STK7"/>
<dbReference type="HOGENOM" id="CLU_2279591_0_0_1"/>
<name>C9STK7_VERA1</name>
<dbReference type="GeneID" id="9529279"/>
<organism evidence="2">
    <name type="scientific">Verticillium alfalfae (strain VaMs.102 / ATCC MYA-4576 / FGSC 10136)</name>
    <name type="common">Verticillium wilt of alfalfa</name>
    <name type="synonym">Verticillium albo-atrum</name>
    <dbReference type="NCBI Taxonomy" id="526221"/>
    <lineage>
        <taxon>Eukaryota</taxon>
        <taxon>Fungi</taxon>
        <taxon>Dikarya</taxon>
        <taxon>Ascomycota</taxon>
        <taxon>Pezizomycotina</taxon>
        <taxon>Sordariomycetes</taxon>
        <taxon>Hypocreomycetidae</taxon>
        <taxon>Glomerellales</taxon>
        <taxon>Plectosphaerellaceae</taxon>
        <taxon>Verticillium</taxon>
    </lineage>
</organism>
<dbReference type="Proteomes" id="UP000008698">
    <property type="component" value="Unassembled WGS sequence"/>
</dbReference>
<proteinExistence type="predicted"/>
<evidence type="ECO:0000313" key="1">
    <source>
        <dbReference type="EMBL" id="EEY22168.1"/>
    </source>
</evidence>